<dbReference type="STRING" id="362257.SVTN_01135"/>
<dbReference type="InterPro" id="IPR014026">
    <property type="entry name" value="UDP-Glc/GDP-Man_DH_dimer"/>
</dbReference>
<keyword evidence="3" id="KW-1185">Reference proteome</keyword>
<dbReference type="GO" id="GO:0051287">
    <property type="term" value="F:NAD binding"/>
    <property type="evidence" value="ECO:0007669"/>
    <property type="project" value="InterPro"/>
</dbReference>
<dbReference type="PANTHER" id="PTHR43750:SF3">
    <property type="entry name" value="UDP-GLUCOSE 6-DEHYDROGENASE TUAD"/>
    <property type="match status" value="1"/>
</dbReference>
<dbReference type="Proteomes" id="UP000031774">
    <property type="component" value="Chromosome"/>
</dbReference>
<name>A0A0B5HYC5_9ACTN</name>
<protein>
    <recommendedName>
        <fullName evidence="1">UDP-glucose/GDP-mannose dehydrogenase dimerisation domain-containing protein</fullName>
    </recommendedName>
</protein>
<dbReference type="PANTHER" id="PTHR43750">
    <property type="entry name" value="UDP-GLUCOSE 6-DEHYDROGENASE TUAD"/>
    <property type="match status" value="1"/>
</dbReference>
<evidence type="ECO:0000313" key="2">
    <source>
        <dbReference type="EMBL" id="AJF63322.1"/>
    </source>
</evidence>
<gene>
    <name evidence="2" type="ORF">SVTN_01135</name>
</gene>
<accession>A0A0B5HYC5</accession>
<dbReference type="EMBL" id="CP010407">
    <property type="protein sequence ID" value="AJF63322.1"/>
    <property type="molecule type" value="Genomic_DNA"/>
</dbReference>
<dbReference type="AlphaFoldDB" id="A0A0B5HYC5"/>
<dbReference type="Pfam" id="PF00984">
    <property type="entry name" value="UDPG_MGDP_dh"/>
    <property type="match status" value="1"/>
</dbReference>
<feature type="domain" description="UDP-glucose/GDP-mannose dehydrogenase dimerisation" evidence="1">
    <location>
        <begin position="25"/>
        <end position="80"/>
    </location>
</feature>
<evidence type="ECO:0000313" key="3">
    <source>
        <dbReference type="Proteomes" id="UP000031774"/>
    </source>
</evidence>
<proteinExistence type="predicted"/>
<evidence type="ECO:0000259" key="1">
    <source>
        <dbReference type="Pfam" id="PF00984"/>
    </source>
</evidence>
<dbReference type="SUPFAM" id="SSF48179">
    <property type="entry name" value="6-phosphogluconate dehydrogenase C-terminal domain-like"/>
    <property type="match status" value="1"/>
</dbReference>
<dbReference type="KEGG" id="svt:SVTN_01135"/>
<dbReference type="InterPro" id="IPR008927">
    <property type="entry name" value="6-PGluconate_DH-like_C_sf"/>
</dbReference>
<reference evidence="2 3" key="1">
    <citation type="submission" date="2014-12" db="EMBL/GenBank/DDBJ databases">
        <title>Complete genome sequence of Streptomyces vietnamensis strain GIMV4.0001, a genetic manipulable producer of the benzoisochromanequinone antibiotic granaticin.</title>
        <authorList>
            <person name="Deng M.R."/>
            <person name="Guo J."/>
            <person name="Ma L.Y."/>
            <person name="Feng G.D."/>
            <person name="Mo C.Y."/>
            <person name="Zhu H.H."/>
        </authorList>
    </citation>
    <scope>NUCLEOTIDE SEQUENCE [LARGE SCALE GENOMIC DNA]</scope>
    <source>
        <strain evidence="3">GIMV4.0001</strain>
    </source>
</reference>
<dbReference type="HOGENOM" id="CLU_1937042_0_0_11"/>
<sequence length="130" mass="13533">MPDPTRPGLSPHAGIPEAAAFAELHFIGIDPRIGSGGMRPGIGYGGGCLPKDVRAFTASPRQLGTDRAAALLRAAEAINESRTDTALGLITRALVGRPATALLVDCCTTLDPEPWRAAGWTVHQLGRPGK</sequence>
<dbReference type="RefSeq" id="WP_041127407.1">
    <property type="nucleotide sequence ID" value="NZ_CP010407.1"/>
</dbReference>
<dbReference type="GO" id="GO:0016616">
    <property type="term" value="F:oxidoreductase activity, acting on the CH-OH group of donors, NAD or NADP as acceptor"/>
    <property type="evidence" value="ECO:0007669"/>
    <property type="project" value="InterPro"/>
</dbReference>
<organism evidence="2 3">
    <name type="scientific">Streptomyces vietnamensis</name>
    <dbReference type="NCBI Taxonomy" id="362257"/>
    <lineage>
        <taxon>Bacteria</taxon>
        <taxon>Bacillati</taxon>
        <taxon>Actinomycetota</taxon>
        <taxon>Actinomycetes</taxon>
        <taxon>Kitasatosporales</taxon>
        <taxon>Streptomycetaceae</taxon>
        <taxon>Streptomyces</taxon>
    </lineage>
</organism>
<dbReference type="Gene3D" id="3.40.50.720">
    <property type="entry name" value="NAD(P)-binding Rossmann-like Domain"/>
    <property type="match status" value="1"/>
</dbReference>